<dbReference type="Proteomes" id="UP000593565">
    <property type="component" value="Unassembled WGS sequence"/>
</dbReference>
<comment type="caution">
    <text evidence="1">The sequence shown here is derived from an EMBL/GenBank/DDBJ whole genome shotgun (WGS) entry which is preliminary data.</text>
</comment>
<evidence type="ECO:0000313" key="1">
    <source>
        <dbReference type="EMBL" id="KAF4076572.1"/>
    </source>
</evidence>
<accession>A0A7J6A134</accession>
<protein>
    <submittedName>
        <fullName evidence="1">Uncharacterized protein</fullName>
    </submittedName>
</protein>
<organism evidence="1 2">
    <name type="scientific">Ameiurus melas</name>
    <name type="common">Black bullhead</name>
    <name type="synonym">Silurus melas</name>
    <dbReference type="NCBI Taxonomy" id="219545"/>
    <lineage>
        <taxon>Eukaryota</taxon>
        <taxon>Metazoa</taxon>
        <taxon>Chordata</taxon>
        <taxon>Craniata</taxon>
        <taxon>Vertebrata</taxon>
        <taxon>Euteleostomi</taxon>
        <taxon>Actinopterygii</taxon>
        <taxon>Neopterygii</taxon>
        <taxon>Teleostei</taxon>
        <taxon>Ostariophysi</taxon>
        <taxon>Siluriformes</taxon>
        <taxon>Ictaluridae</taxon>
        <taxon>Ameiurus</taxon>
    </lineage>
</organism>
<name>A0A7J6A134_AMEME</name>
<dbReference type="EMBL" id="JAAGNN010000019">
    <property type="protein sequence ID" value="KAF4076572.1"/>
    <property type="molecule type" value="Genomic_DNA"/>
</dbReference>
<dbReference type="AlphaFoldDB" id="A0A7J6A134"/>
<keyword evidence="2" id="KW-1185">Reference proteome</keyword>
<gene>
    <name evidence="1" type="ORF">AMELA_G00216590</name>
</gene>
<sequence>MKLFELNLTRSHYILQISHFALHAHPLIRENTRRNAYWLTSCLRPVLSCVVESRVFWYCPQLLAVWLSALLCFNKRSRPNCTCIRTASFTSRIMT</sequence>
<evidence type="ECO:0000313" key="2">
    <source>
        <dbReference type="Proteomes" id="UP000593565"/>
    </source>
</evidence>
<feature type="non-terminal residue" evidence="1">
    <location>
        <position position="1"/>
    </location>
</feature>
<proteinExistence type="predicted"/>
<reference evidence="1 2" key="1">
    <citation type="submission" date="2020-02" db="EMBL/GenBank/DDBJ databases">
        <title>A chromosome-scale genome assembly of the black bullhead catfish (Ameiurus melas).</title>
        <authorList>
            <person name="Wen M."/>
            <person name="Zham M."/>
            <person name="Cabau C."/>
            <person name="Klopp C."/>
            <person name="Donnadieu C."/>
            <person name="Roques C."/>
            <person name="Bouchez O."/>
            <person name="Lampietro C."/>
            <person name="Jouanno E."/>
            <person name="Herpin A."/>
            <person name="Louis A."/>
            <person name="Berthelot C."/>
            <person name="Parey E."/>
            <person name="Roest-Crollius H."/>
            <person name="Braasch I."/>
            <person name="Postlethwait J."/>
            <person name="Robinson-Rechavi M."/>
            <person name="Echchiki A."/>
            <person name="Begum T."/>
            <person name="Montfort J."/>
            <person name="Schartl M."/>
            <person name="Bobe J."/>
            <person name="Guiguen Y."/>
        </authorList>
    </citation>
    <scope>NUCLEOTIDE SEQUENCE [LARGE SCALE GENOMIC DNA]</scope>
    <source>
        <strain evidence="1">M_S1</strain>
        <tissue evidence="1">Blood</tissue>
    </source>
</reference>